<dbReference type="Gene3D" id="3.40.190.10">
    <property type="entry name" value="Periplasmic binding protein-like II"/>
    <property type="match status" value="2"/>
</dbReference>
<feature type="signal peptide" evidence="1">
    <location>
        <begin position="1"/>
        <end position="25"/>
    </location>
</feature>
<dbReference type="InterPro" id="IPR006059">
    <property type="entry name" value="SBP"/>
</dbReference>
<name>A0A9J6P9W3_9PROT</name>
<comment type="caution">
    <text evidence="2">The sequence shown here is derived from an EMBL/GenBank/DDBJ whole genome shotgun (WGS) entry which is preliminary data.</text>
</comment>
<evidence type="ECO:0000256" key="1">
    <source>
        <dbReference type="SAM" id="SignalP"/>
    </source>
</evidence>
<dbReference type="Pfam" id="PF13416">
    <property type="entry name" value="SBP_bac_8"/>
    <property type="match status" value="1"/>
</dbReference>
<reference evidence="2" key="1">
    <citation type="submission" date="2022-06" db="EMBL/GenBank/DDBJ databases">
        <title>Isolation and Genomics of Futiania mangrovii gen. nov., sp. nov., a Rare and Metabolically-versatile member in the Class Alphaproteobacteria.</title>
        <authorList>
            <person name="Liu L."/>
            <person name="Huang W.-C."/>
            <person name="Pan J."/>
            <person name="Li J."/>
            <person name="Huang Y."/>
            <person name="Du H."/>
            <person name="Liu Y."/>
            <person name="Li M."/>
        </authorList>
    </citation>
    <scope>NUCLEOTIDE SEQUENCE</scope>
    <source>
        <strain evidence="2">FT118</strain>
    </source>
</reference>
<accession>A0A9J6P9W3</accession>
<dbReference type="PIRSF" id="PIRSF029172">
    <property type="entry name" value="UCP029172_ABC_sbc_YnjB"/>
    <property type="match status" value="1"/>
</dbReference>
<keyword evidence="1" id="KW-0732">Signal</keyword>
<keyword evidence="3" id="KW-1185">Reference proteome</keyword>
<dbReference type="Proteomes" id="UP001055804">
    <property type="component" value="Unassembled WGS sequence"/>
</dbReference>
<protein>
    <submittedName>
        <fullName evidence="2">ABC transporter substrate-binding protein</fullName>
    </submittedName>
</protein>
<dbReference type="AlphaFoldDB" id="A0A9J6P9W3"/>
<evidence type="ECO:0000313" key="2">
    <source>
        <dbReference type="EMBL" id="MCP1336788.1"/>
    </source>
</evidence>
<sequence length="407" mass="43794">MIRRALGLAAAALLAATALTGAARAADAPDPGDWEAVLKAAQGQTVYWNAWGGEPRINAYIAWAGEQVKARYGVNVEHVKLSDTADAVARVVAEKTAGRDTGGSIDLIWINGENFAAMKRNGLLYGPWSEAMPNYRFVADGDLVKLDFTVPVEGLEAPWGKAQVVFMYDTAEMPVPPRTAADLLAWAQANPGRFTYPQVPNFLGSTFLKQVLYEVTPDPSVLVRPADEAGYEAATAPLWSYLDALNPVLWRQGRAFPQNSAAQRTLMSDGEIAMAISFNPAEATSAILKDELPDTVRTAVFEGGTIGNASFVAIPYNATAKAGAMVLANFLMSPEAQAHKQDPDVWGSFTILDVATLAEEDRARFAGLDLGIATLAPEALGTPLPEPHPSWMTRIEEDWARRYGASQ</sequence>
<proteinExistence type="predicted"/>
<dbReference type="InterPro" id="IPR027020">
    <property type="entry name" value="YnjB"/>
</dbReference>
<dbReference type="PANTHER" id="PTHR42779">
    <property type="entry name" value="PROTEIN YNJB"/>
    <property type="match status" value="1"/>
</dbReference>
<dbReference type="SUPFAM" id="SSF53850">
    <property type="entry name" value="Periplasmic binding protein-like II"/>
    <property type="match status" value="1"/>
</dbReference>
<dbReference type="EMBL" id="JAMZFT010000002">
    <property type="protein sequence ID" value="MCP1336788.1"/>
    <property type="molecule type" value="Genomic_DNA"/>
</dbReference>
<gene>
    <name evidence="2" type="ORF">NJQ99_10245</name>
</gene>
<dbReference type="PANTHER" id="PTHR42779:SF1">
    <property type="entry name" value="PROTEIN YNJB"/>
    <property type="match status" value="1"/>
</dbReference>
<dbReference type="NCBIfam" id="NF008633">
    <property type="entry name" value="PRK11622.1"/>
    <property type="match status" value="1"/>
</dbReference>
<evidence type="ECO:0000313" key="3">
    <source>
        <dbReference type="Proteomes" id="UP001055804"/>
    </source>
</evidence>
<feature type="chain" id="PRO_5039910266" evidence="1">
    <location>
        <begin position="26"/>
        <end position="407"/>
    </location>
</feature>
<dbReference type="RefSeq" id="WP_269332734.1">
    <property type="nucleotide sequence ID" value="NZ_JAMZFT010000002.1"/>
</dbReference>
<organism evidence="2 3">
    <name type="scientific">Futiania mangrovi</name>
    <dbReference type="NCBI Taxonomy" id="2959716"/>
    <lineage>
        <taxon>Bacteria</taxon>
        <taxon>Pseudomonadati</taxon>
        <taxon>Pseudomonadota</taxon>
        <taxon>Alphaproteobacteria</taxon>
        <taxon>Futianiales</taxon>
        <taxon>Futianiaceae</taxon>
        <taxon>Futiania</taxon>
    </lineage>
</organism>